<dbReference type="AlphaFoldDB" id="A0A395JMP0"/>
<feature type="domain" description="DUF4365" evidence="1">
    <location>
        <begin position="8"/>
        <end position="161"/>
    </location>
</feature>
<dbReference type="Proteomes" id="UP000253083">
    <property type="component" value="Unassembled WGS sequence"/>
</dbReference>
<dbReference type="RefSeq" id="WP_113954441.1">
    <property type="nucleotide sequence ID" value="NZ_QNRT01000002.1"/>
</dbReference>
<comment type="caution">
    <text evidence="2">The sequence shown here is derived from an EMBL/GenBank/DDBJ whole genome shotgun (WGS) entry which is preliminary data.</text>
</comment>
<organism evidence="2 3">
    <name type="scientific">Arenicella xantha</name>
    <dbReference type="NCBI Taxonomy" id="644221"/>
    <lineage>
        <taxon>Bacteria</taxon>
        <taxon>Pseudomonadati</taxon>
        <taxon>Pseudomonadota</taxon>
        <taxon>Gammaproteobacteria</taxon>
        <taxon>Arenicellales</taxon>
        <taxon>Arenicellaceae</taxon>
        <taxon>Arenicella</taxon>
    </lineage>
</organism>
<dbReference type="InParanoid" id="A0A395JMP0"/>
<evidence type="ECO:0000259" key="1">
    <source>
        <dbReference type="Pfam" id="PF14280"/>
    </source>
</evidence>
<dbReference type="Pfam" id="PF14280">
    <property type="entry name" value="DUF4365"/>
    <property type="match status" value="1"/>
</dbReference>
<accession>A0A395JMP0</accession>
<sequence length="168" mass="19139">MEISARKEQFSIAYIEAIAARLGLNPSVDRVDIDSVDLRLSADNFNVAGRVVRNPQIEIQLKCTSQDIEKDGSLKFKLPVKNYNDLRGEDITSPRYLMVLIVPSKPEEWITINSDNMSLSYCCYWQSLRFFPETSNTSKVTVQIPTSQKITSESLLDLIEKASKREFI</sequence>
<gene>
    <name evidence="2" type="ORF">DFR28_1021127</name>
</gene>
<protein>
    <submittedName>
        <fullName evidence="2">Uncharacterized protein DUF4365</fullName>
    </submittedName>
</protein>
<proteinExistence type="predicted"/>
<dbReference type="EMBL" id="QNRT01000002">
    <property type="protein sequence ID" value="RBP51695.1"/>
    <property type="molecule type" value="Genomic_DNA"/>
</dbReference>
<name>A0A395JMP0_9GAMM</name>
<dbReference type="OrthoDB" id="516854at2"/>
<evidence type="ECO:0000313" key="3">
    <source>
        <dbReference type="Proteomes" id="UP000253083"/>
    </source>
</evidence>
<evidence type="ECO:0000313" key="2">
    <source>
        <dbReference type="EMBL" id="RBP51695.1"/>
    </source>
</evidence>
<reference evidence="2 3" key="1">
    <citation type="submission" date="2018-06" db="EMBL/GenBank/DDBJ databases">
        <title>Genomic Encyclopedia of Type Strains, Phase IV (KMG-IV): sequencing the most valuable type-strain genomes for metagenomic binning, comparative biology and taxonomic classification.</title>
        <authorList>
            <person name="Goeker M."/>
        </authorList>
    </citation>
    <scope>NUCLEOTIDE SEQUENCE [LARGE SCALE GENOMIC DNA]</scope>
    <source>
        <strain evidence="2 3">DSM 24032</strain>
    </source>
</reference>
<keyword evidence="3" id="KW-1185">Reference proteome</keyword>
<dbReference type="InterPro" id="IPR025375">
    <property type="entry name" value="DUF4365"/>
</dbReference>